<keyword evidence="2" id="KW-1133">Transmembrane helix</keyword>
<accession>A0A162J290</accession>
<dbReference type="InterPro" id="IPR018764">
    <property type="entry name" value="RskA_C"/>
</dbReference>
<dbReference type="Pfam" id="PF10099">
    <property type="entry name" value="RskA_C"/>
    <property type="match status" value="1"/>
</dbReference>
<evidence type="ECO:0000313" key="5">
    <source>
        <dbReference type="EMBL" id="QHC56191.1"/>
    </source>
</evidence>
<name>A0A162J290_9MICO</name>
<evidence type="ECO:0000313" key="4">
    <source>
        <dbReference type="EMBL" id="KZX21137.1"/>
    </source>
</evidence>
<feature type="transmembrane region" description="Helical" evidence="2">
    <location>
        <begin position="132"/>
        <end position="155"/>
    </location>
</feature>
<evidence type="ECO:0000256" key="1">
    <source>
        <dbReference type="SAM" id="MobiDB-lite"/>
    </source>
</evidence>
<reference evidence="5" key="2">
    <citation type="submission" date="2019-12" db="EMBL/GenBank/DDBJ databases">
        <title>Complete and Draft Genome Sequences of New Strains and Members of Some Known Species of the Genus Rathayibacter isolated from Plants.</title>
        <authorList>
            <person name="Tarlachkov S.V."/>
            <person name="Starodumova I.P."/>
            <person name="Dorofeeva L.V."/>
            <person name="Prisyazhnaya N.V."/>
            <person name="Leyn S.A."/>
            <person name="Zlamal J.E."/>
            <person name="Elane M.L."/>
            <person name="Osterman A.L."/>
            <person name="Nadler S.A."/>
            <person name="Subbotin S.A."/>
            <person name="Evtushenko L.I."/>
        </authorList>
    </citation>
    <scope>NUCLEOTIDE SEQUENCE</scope>
    <source>
        <strain evidence="5">VKM Ac-2761</strain>
    </source>
</reference>
<keyword evidence="2" id="KW-0812">Transmembrane</keyword>
<proteinExistence type="predicted"/>
<dbReference type="GO" id="GO:0006417">
    <property type="term" value="P:regulation of translation"/>
    <property type="evidence" value="ECO:0007669"/>
    <property type="project" value="TreeGrafter"/>
</dbReference>
<organism evidence="4 6">
    <name type="scientific">Rathayibacter tanaceti</name>
    <dbReference type="NCBI Taxonomy" id="1671680"/>
    <lineage>
        <taxon>Bacteria</taxon>
        <taxon>Bacillati</taxon>
        <taxon>Actinomycetota</taxon>
        <taxon>Actinomycetes</taxon>
        <taxon>Micrococcales</taxon>
        <taxon>Microbacteriaceae</taxon>
        <taxon>Rathayibacter</taxon>
    </lineage>
</organism>
<gene>
    <name evidence="4" type="ORF">ACH61_01718</name>
    <name evidence="5" type="ORF">GSU10_11480</name>
</gene>
<keyword evidence="6" id="KW-1185">Reference proteome</keyword>
<dbReference type="RefSeq" id="WP_132504912.1">
    <property type="nucleotide sequence ID" value="NZ_CP047186.1"/>
</dbReference>
<evidence type="ECO:0000313" key="6">
    <source>
        <dbReference type="Proteomes" id="UP000076717"/>
    </source>
</evidence>
<dbReference type="GO" id="GO:0016989">
    <property type="term" value="F:sigma factor antagonist activity"/>
    <property type="evidence" value="ECO:0007669"/>
    <property type="project" value="TreeGrafter"/>
</dbReference>
<dbReference type="EMBL" id="LIIN01000052">
    <property type="protein sequence ID" value="KZX21137.1"/>
    <property type="molecule type" value="Genomic_DNA"/>
</dbReference>
<feature type="region of interest" description="Disordered" evidence="1">
    <location>
        <begin position="87"/>
        <end position="123"/>
    </location>
</feature>
<dbReference type="AlphaFoldDB" id="A0A162J290"/>
<evidence type="ECO:0000259" key="3">
    <source>
        <dbReference type="Pfam" id="PF10099"/>
    </source>
</evidence>
<dbReference type="OrthoDB" id="153510at2"/>
<dbReference type="PATRIC" id="fig|1671680.3.peg.1831"/>
<dbReference type="GO" id="GO:0005886">
    <property type="term" value="C:plasma membrane"/>
    <property type="evidence" value="ECO:0007669"/>
    <property type="project" value="InterPro"/>
</dbReference>
<dbReference type="InterPro" id="IPR051474">
    <property type="entry name" value="Anti-sigma-K/W_factor"/>
</dbReference>
<dbReference type="KEGG" id="rte:GSU10_11480"/>
<protein>
    <submittedName>
        <fullName evidence="4">Anti-sigma-K factor rskA</fullName>
    </submittedName>
</protein>
<dbReference type="PANTHER" id="PTHR37461:SF1">
    <property type="entry name" value="ANTI-SIGMA-K FACTOR RSKA"/>
    <property type="match status" value="1"/>
</dbReference>
<dbReference type="Proteomes" id="UP000465031">
    <property type="component" value="Chromosome"/>
</dbReference>
<keyword evidence="2" id="KW-0472">Membrane</keyword>
<feature type="region of interest" description="Disordered" evidence="1">
    <location>
        <begin position="160"/>
        <end position="184"/>
    </location>
</feature>
<dbReference type="EMBL" id="CP047186">
    <property type="protein sequence ID" value="QHC56191.1"/>
    <property type="molecule type" value="Genomic_DNA"/>
</dbReference>
<reference evidence="7" key="3">
    <citation type="submission" date="2019-12" db="EMBL/GenBank/DDBJ databases">
        <title>Complete and draft genome sequences of new strains and members of some known species of the genus Rathayibacter isolated from plants.</title>
        <authorList>
            <person name="Tarlachkov S.V."/>
            <person name="Starodumova I.P."/>
            <person name="Dorofeeva L.V."/>
            <person name="Prisyazhnaya N.V."/>
            <person name="Leyn S."/>
            <person name="Zlamal J."/>
            <person name="Elan M."/>
            <person name="Osterman A.L."/>
            <person name="Nadler S."/>
            <person name="Subbotin S.A."/>
            <person name="Evtushenko L.I."/>
        </authorList>
    </citation>
    <scope>NUCLEOTIDE SEQUENCE [LARGE SCALE GENOMIC DNA]</scope>
    <source>
        <strain evidence="7">VKM Ac-2761</strain>
    </source>
</reference>
<evidence type="ECO:0000313" key="7">
    <source>
        <dbReference type="Proteomes" id="UP000465031"/>
    </source>
</evidence>
<dbReference type="PANTHER" id="PTHR37461">
    <property type="entry name" value="ANTI-SIGMA-K FACTOR RSKA"/>
    <property type="match status" value="1"/>
</dbReference>
<sequence>MNDVRLPNGMDDPRDLAAGHALGILTPDEQARYARFLTEHPEARSEADAFTEVAEALVADAPVVMPSPAVKADLMALIATTPQLPLTEPEEEHGTPGAAPLDSPAMQTSPVARDRRGSAENRAQSRWFTRPAVYLSAAAAAAVLVVGGVTLPPLLSPDARQTQQQTALEQIRSAPDAQETAGTVATGESATLVWSNSLGRSALVVDDLSPLPADKTYELWYIGSSGPVAAGTFDGGDGSTVAPLEGTLAEGAVVAVTVEEAGGSPTPTTEPILAIATA</sequence>
<feature type="domain" description="Anti-sigma K factor RskA C-terminal" evidence="3">
    <location>
        <begin position="136"/>
        <end position="272"/>
    </location>
</feature>
<evidence type="ECO:0000256" key="2">
    <source>
        <dbReference type="SAM" id="Phobius"/>
    </source>
</evidence>
<dbReference type="Proteomes" id="UP000076717">
    <property type="component" value="Unassembled WGS sequence"/>
</dbReference>
<reference evidence="4 6" key="1">
    <citation type="submission" date="2015-08" db="EMBL/GenBank/DDBJ databases">
        <title>Draft Genome Sequence of Rathayibacter sp. Strain VKM Ac-2596 Isolated from Leaf Gall Induced by Plant-Parasitic Nematodes.</title>
        <authorList>
            <person name="Vasilenko O.V."/>
            <person name="Starodumova I.P."/>
            <person name="Tarlachkov S.V."/>
            <person name="Dorofeeva L.V."/>
            <person name="Evtushenko L.I."/>
        </authorList>
    </citation>
    <scope>NUCLEOTIDE SEQUENCE [LARGE SCALE GENOMIC DNA]</scope>
    <source>
        <strain evidence="4 6">VKM Ac-2596</strain>
    </source>
</reference>